<dbReference type="OrthoDB" id="9844642at2"/>
<keyword evidence="1" id="KW-0732">Signal</keyword>
<dbReference type="EMBL" id="RBKS01000001">
    <property type="protein sequence ID" value="RKR74928.1"/>
    <property type="molecule type" value="Genomic_DNA"/>
</dbReference>
<feature type="signal peptide" evidence="1">
    <location>
        <begin position="1"/>
        <end position="20"/>
    </location>
</feature>
<organism evidence="2 3">
    <name type="scientific">Frondihabitans australicus</name>
    <dbReference type="NCBI Taxonomy" id="386892"/>
    <lineage>
        <taxon>Bacteria</taxon>
        <taxon>Bacillati</taxon>
        <taxon>Actinomycetota</taxon>
        <taxon>Actinomycetes</taxon>
        <taxon>Micrococcales</taxon>
        <taxon>Microbacteriaceae</taxon>
        <taxon>Frondihabitans</taxon>
    </lineage>
</organism>
<dbReference type="RefSeq" id="WP_121369784.1">
    <property type="nucleotide sequence ID" value="NZ_RBKS01000001.1"/>
</dbReference>
<keyword evidence="3" id="KW-1185">Reference proteome</keyword>
<protein>
    <recommendedName>
        <fullName evidence="4">Lipoprotein</fullName>
    </recommendedName>
</protein>
<feature type="chain" id="PRO_5039279413" description="Lipoprotein" evidence="1">
    <location>
        <begin position="21"/>
        <end position="260"/>
    </location>
</feature>
<dbReference type="AlphaFoldDB" id="A0A495IHJ2"/>
<comment type="caution">
    <text evidence="2">The sequence shown here is derived from an EMBL/GenBank/DDBJ whole genome shotgun (WGS) entry which is preliminary data.</text>
</comment>
<accession>A0A495IHJ2</accession>
<evidence type="ECO:0000313" key="3">
    <source>
        <dbReference type="Proteomes" id="UP000280008"/>
    </source>
</evidence>
<sequence length="260" mass="25375">MKFRSAAVIAVAAGVLVATAACSSGSGAGSGSGASGSSSTPAASKAASAKTWTADELPPLLQTAAKQVGVTGTVLDNAQVQSKISSAGGANGISSLLSQSGITISPASCKQIITDNLSTTPPAGTVNSMLTYGSNAVFVTTEAGKSLPASLTTDAQKKQEQALSECGSMKLSLTESGQTISIPLTIKKVDVSTDADQTYAYQETVTLPAAAGGTSTAIEIVSAISGNLVITSEAASGSTATASAVSPAAIINAVIAASKK</sequence>
<name>A0A495IHJ2_9MICO</name>
<evidence type="ECO:0000256" key="1">
    <source>
        <dbReference type="SAM" id="SignalP"/>
    </source>
</evidence>
<evidence type="ECO:0008006" key="4">
    <source>
        <dbReference type="Google" id="ProtNLM"/>
    </source>
</evidence>
<reference evidence="2 3" key="1">
    <citation type="submission" date="2018-10" db="EMBL/GenBank/DDBJ databases">
        <title>Sequencing the genomes of 1000 actinobacteria strains.</title>
        <authorList>
            <person name="Klenk H.-P."/>
        </authorList>
    </citation>
    <scope>NUCLEOTIDE SEQUENCE [LARGE SCALE GENOMIC DNA]</scope>
    <source>
        <strain evidence="2 3">DSM 17894</strain>
    </source>
</reference>
<dbReference type="PROSITE" id="PS51257">
    <property type="entry name" value="PROKAR_LIPOPROTEIN"/>
    <property type="match status" value="1"/>
</dbReference>
<proteinExistence type="predicted"/>
<gene>
    <name evidence="2" type="ORF">C8E83_2062</name>
</gene>
<dbReference type="Proteomes" id="UP000280008">
    <property type="component" value="Unassembled WGS sequence"/>
</dbReference>
<evidence type="ECO:0000313" key="2">
    <source>
        <dbReference type="EMBL" id="RKR74928.1"/>
    </source>
</evidence>